<dbReference type="SUPFAM" id="SSF52151">
    <property type="entry name" value="FabD/lysophospholipase-like"/>
    <property type="match status" value="1"/>
</dbReference>
<feature type="active site" description="Proton donor; for dehydratase activity" evidence="4">
    <location>
        <position position="462"/>
    </location>
</feature>
<name>A0A8H3ILV6_9LECA</name>
<dbReference type="Gene3D" id="3.10.129.110">
    <property type="entry name" value="Polyketide synthase dehydratase"/>
    <property type="match status" value="1"/>
</dbReference>
<feature type="region of interest" description="Disordered" evidence="5">
    <location>
        <begin position="564"/>
        <end position="591"/>
    </location>
</feature>
<dbReference type="InterPro" id="IPR050091">
    <property type="entry name" value="PKS_NRPS_Biosynth_Enz"/>
</dbReference>
<evidence type="ECO:0000256" key="2">
    <source>
        <dbReference type="ARBA" id="ARBA00022553"/>
    </source>
</evidence>
<dbReference type="GO" id="GO:0031177">
    <property type="term" value="F:phosphopantetheine binding"/>
    <property type="evidence" value="ECO:0007669"/>
    <property type="project" value="InterPro"/>
</dbReference>
<feature type="compositionally biased region" description="Basic and acidic residues" evidence="5">
    <location>
        <begin position="681"/>
        <end position="690"/>
    </location>
</feature>
<dbReference type="InterPro" id="IPR029058">
    <property type="entry name" value="AB_hydrolase_fold"/>
</dbReference>
<protein>
    <recommendedName>
        <fullName evidence="10">Polyketide synthase</fullName>
    </recommendedName>
</protein>
<dbReference type="FunFam" id="3.10.129.110:FF:000001">
    <property type="entry name" value="Sterigmatocystin biosynthesis polyketide synthase"/>
    <property type="match status" value="1"/>
</dbReference>
<evidence type="ECO:0000313" key="9">
    <source>
        <dbReference type="Proteomes" id="UP000664203"/>
    </source>
</evidence>
<dbReference type="SMART" id="SM00823">
    <property type="entry name" value="PKS_PP"/>
    <property type="match status" value="2"/>
</dbReference>
<feature type="domain" description="Carrier" evidence="6">
    <location>
        <begin position="591"/>
        <end position="672"/>
    </location>
</feature>
<dbReference type="InterPro" id="IPR001031">
    <property type="entry name" value="Thioesterase"/>
</dbReference>
<keyword evidence="2" id="KW-0597">Phosphoprotein</keyword>
<evidence type="ECO:0000313" key="8">
    <source>
        <dbReference type="EMBL" id="CAF9923768.1"/>
    </source>
</evidence>
<evidence type="ECO:0008006" key="10">
    <source>
        <dbReference type="Google" id="ProtNLM"/>
    </source>
</evidence>
<dbReference type="InterPro" id="IPR006162">
    <property type="entry name" value="Ppantetheine_attach_site"/>
</dbReference>
<comment type="caution">
    <text evidence="8">The sequence shown here is derived from an EMBL/GenBank/DDBJ whole genome shotgun (WGS) entry which is preliminary data.</text>
</comment>
<accession>A0A8H3ILV6</accession>
<dbReference type="PANTHER" id="PTHR43775">
    <property type="entry name" value="FATTY ACID SYNTHASE"/>
    <property type="match status" value="1"/>
</dbReference>
<dbReference type="Pfam" id="PF14765">
    <property type="entry name" value="PS-DH"/>
    <property type="match status" value="1"/>
</dbReference>
<evidence type="ECO:0000256" key="5">
    <source>
        <dbReference type="SAM" id="MobiDB-lite"/>
    </source>
</evidence>
<dbReference type="InterPro" id="IPR049551">
    <property type="entry name" value="PKS_DH_C"/>
</dbReference>
<dbReference type="Pfam" id="PF00550">
    <property type="entry name" value="PP-binding"/>
    <property type="match status" value="2"/>
</dbReference>
<dbReference type="Gene3D" id="1.10.1200.10">
    <property type="entry name" value="ACP-like"/>
    <property type="match status" value="2"/>
</dbReference>
<dbReference type="PROSITE" id="PS52019">
    <property type="entry name" value="PKS_MFAS_DH"/>
    <property type="match status" value="1"/>
</dbReference>
<dbReference type="FunFam" id="1.10.1200.10:FF:000011">
    <property type="entry name" value="Sterigmatocystin biosynthesis polyketide synthase"/>
    <property type="match status" value="1"/>
</dbReference>
<dbReference type="InterPro" id="IPR030918">
    <property type="entry name" value="PT_fungal_PKS"/>
</dbReference>
<feature type="active site" description="Proton acceptor; for dehydratase activity" evidence="4">
    <location>
        <position position="273"/>
    </location>
</feature>
<dbReference type="InterPro" id="IPR009081">
    <property type="entry name" value="PP-bd_ACP"/>
</dbReference>
<sequence>MTLAKLWSSWGVNPSVVVRHNLGEYAALNIAGVLSASDTIYLTGKRAQFLVEECDVGTHSMLAIKASAFTLSHHLEGRSCEIACINAPEETVISGANAGVDLLSQDLSVHDLKCTKLRVPFAFHSAQVEPILKKFEAVARGVTFHKPSIPIISPLLGEVITRAGTFDPTYLGRYCREPVNFRGGLRAAKEPQLISESDLSIEDNKNHWIQYIHDWCLTKGDPPAITESQPIAPTLSTTSVQKVVEEYGEKNKATVVVESDIAHPALNAVLQGHKVNGTPLCPSSLYADMALTVGEYLISRYNPKVMDVAMDVANMTVTKPLIANKDQKTQLLRASASVDWNTQLAVLKSYSVSSDGKKIFDHASCNVKYGHGCDWEAEWQRSTYLTKPRLRRLAKDVIKGQSHKMKRGMAYRVFSSMVEYGNSYKGFEDVVLDSAELEGTAHIKIQTTEDDGDFLFSPYWVDSLGQLSDFVMNGNDAVDQKTTAYLNHGWDSMRCADVRAFSVSKKYQTYVKMQPYDETTRIGDVFVFEEDTIVAVYGGVKFQGVPRRLLDSVLPPIGAAKAITTPSAPQSEKSKASPAKRSKSVTMAAPVPTPSTGMNIVDHAIGILAEEIGVQVSELSNEASFADMGVDSLLSLTISGKFREELDAEVESSIFADCPSVKDLKQYFSKNHSAATSTPETSHEETKSEASGDESMTPIEDEEGGPLDDVVTSIPLILAEEFGVSIAEIADMTNLAQLSMDSLMTLAVTGRMREELGMEVASNLFRENNTIIAAADALGLKPKPAKISPPTPNKMSSLVQKSLRSAVIPAASSILLQGNPKIASKTLWLFPDGSGSATSYAPLSRISDDVAVYGPNCHYMKTPQDLKCSLEGITPPYLVEIRRRHPRGPYYFGGWSAGGISAFDAAQQIIGQGEEVSRLIFLDSPFPIGLEKLPRRLYDFFQSIGMFGTGKQGPPDWLIGHFLAFVDALDKYRAVPFAAGKAPTTHMI</sequence>
<feature type="region of interest" description="Disordered" evidence="5">
    <location>
        <begin position="672"/>
        <end position="707"/>
    </location>
</feature>
<dbReference type="OrthoDB" id="10253869at2759"/>
<evidence type="ECO:0000256" key="1">
    <source>
        <dbReference type="ARBA" id="ARBA00022450"/>
    </source>
</evidence>
<dbReference type="PROSITE" id="PS50075">
    <property type="entry name" value="CARRIER"/>
    <property type="match status" value="2"/>
</dbReference>
<feature type="region of interest" description="C-terminal hotdog fold" evidence="4">
    <location>
        <begin position="398"/>
        <end position="551"/>
    </location>
</feature>
<reference evidence="8" key="1">
    <citation type="submission" date="2021-03" db="EMBL/GenBank/DDBJ databases">
        <authorList>
            <person name="Tagirdzhanova G."/>
        </authorList>
    </citation>
    <scope>NUCLEOTIDE SEQUENCE</scope>
</reference>
<feature type="domain" description="Carrier" evidence="6">
    <location>
        <begin position="705"/>
        <end position="782"/>
    </location>
</feature>
<dbReference type="Pfam" id="PF21089">
    <property type="entry name" value="PKS_DH_N"/>
    <property type="match status" value="1"/>
</dbReference>
<keyword evidence="1" id="KW-0596">Phosphopantetheine</keyword>
<dbReference type="InterPro" id="IPR001227">
    <property type="entry name" value="Ac_transferase_dom_sf"/>
</dbReference>
<dbReference type="PROSITE" id="PS00012">
    <property type="entry name" value="PHOSPHOPANTETHEINE"/>
    <property type="match status" value="1"/>
</dbReference>
<keyword evidence="9" id="KW-1185">Reference proteome</keyword>
<dbReference type="InterPro" id="IPR016036">
    <property type="entry name" value="Malonyl_transacylase_ACP-bd"/>
</dbReference>
<dbReference type="InterPro" id="IPR042104">
    <property type="entry name" value="PKS_dehydratase_sf"/>
</dbReference>
<dbReference type="Gene3D" id="3.40.50.1820">
    <property type="entry name" value="alpha/beta hydrolase"/>
    <property type="match status" value="1"/>
</dbReference>
<dbReference type="InterPro" id="IPR016035">
    <property type="entry name" value="Acyl_Trfase/lysoPLipase"/>
</dbReference>
<dbReference type="GO" id="GO:0044550">
    <property type="term" value="P:secondary metabolite biosynthetic process"/>
    <property type="evidence" value="ECO:0007669"/>
    <property type="project" value="UniProtKB-ARBA"/>
</dbReference>
<evidence type="ECO:0000256" key="3">
    <source>
        <dbReference type="ARBA" id="ARBA00022679"/>
    </source>
</evidence>
<gene>
    <name evidence="8" type="ORF">ALECFALPRED_002542</name>
</gene>
<evidence type="ECO:0000259" key="7">
    <source>
        <dbReference type="PROSITE" id="PS52019"/>
    </source>
</evidence>
<dbReference type="SUPFAM" id="SSF55048">
    <property type="entry name" value="Probable ACP-binding domain of malonyl-CoA ACP transacylase"/>
    <property type="match status" value="1"/>
</dbReference>
<dbReference type="SUPFAM" id="SSF53474">
    <property type="entry name" value="alpha/beta-Hydrolases"/>
    <property type="match status" value="1"/>
</dbReference>
<dbReference type="InterPro" id="IPR049900">
    <property type="entry name" value="PKS_mFAS_DH"/>
</dbReference>
<dbReference type="Pfam" id="PF00975">
    <property type="entry name" value="Thioesterase"/>
    <property type="match status" value="1"/>
</dbReference>
<dbReference type="EMBL" id="CAJPDR010000175">
    <property type="protein sequence ID" value="CAF9923768.1"/>
    <property type="molecule type" value="Genomic_DNA"/>
</dbReference>
<dbReference type="InterPro" id="IPR036736">
    <property type="entry name" value="ACP-like_sf"/>
</dbReference>
<organism evidence="8 9">
    <name type="scientific">Alectoria fallacina</name>
    <dbReference type="NCBI Taxonomy" id="1903189"/>
    <lineage>
        <taxon>Eukaryota</taxon>
        <taxon>Fungi</taxon>
        <taxon>Dikarya</taxon>
        <taxon>Ascomycota</taxon>
        <taxon>Pezizomycotina</taxon>
        <taxon>Lecanoromycetes</taxon>
        <taxon>OSLEUM clade</taxon>
        <taxon>Lecanoromycetidae</taxon>
        <taxon>Lecanorales</taxon>
        <taxon>Lecanorineae</taxon>
        <taxon>Parmeliaceae</taxon>
        <taxon>Alectoria</taxon>
    </lineage>
</organism>
<dbReference type="AlphaFoldDB" id="A0A8H3ILV6"/>
<evidence type="ECO:0000259" key="6">
    <source>
        <dbReference type="PROSITE" id="PS50075"/>
    </source>
</evidence>
<dbReference type="Pfam" id="PF00698">
    <property type="entry name" value="Acyl_transf_1"/>
    <property type="match status" value="1"/>
</dbReference>
<dbReference type="InterPro" id="IPR020806">
    <property type="entry name" value="PKS_PP-bd"/>
</dbReference>
<feature type="domain" description="PKS/mFAS DH" evidence="7">
    <location>
        <begin position="241"/>
        <end position="551"/>
    </location>
</feature>
<dbReference type="GO" id="GO:0006633">
    <property type="term" value="P:fatty acid biosynthetic process"/>
    <property type="evidence" value="ECO:0007669"/>
    <property type="project" value="TreeGrafter"/>
</dbReference>
<dbReference type="SMART" id="SM00827">
    <property type="entry name" value="PKS_AT"/>
    <property type="match status" value="1"/>
</dbReference>
<dbReference type="GO" id="GO:0004312">
    <property type="term" value="F:fatty acid synthase activity"/>
    <property type="evidence" value="ECO:0007669"/>
    <property type="project" value="TreeGrafter"/>
</dbReference>
<evidence type="ECO:0000256" key="4">
    <source>
        <dbReference type="PROSITE-ProRule" id="PRU01363"/>
    </source>
</evidence>
<keyword evidence="3" id="KW-0808">Transferase</keyword>
<proteinExistence type="predicted"/>
<dbReference type="PANTHER" id="PTHR43775:SF37">
    <property type="entry name" value="SI:DKEY-61P9.11"/>
    <property type="match status" value="1"/>
</dbReference>
<dbReference type="InterPro" id="IPR014043">
    <property type="entry name" value="Acyl_transferase_dom"/>
</dbReference>
<dbReference type="SUPFAM" id="SSF47336">
    <property type="entry name" value="ACP-like"/>
    <property type="match status" value="2"/>
</dbReference>
<dbReference type="Proteomes" id="UP000664203">
    <property type="component" value="Unassembled WGS sequence"/>
</dbReference>
<dbReference type="Gene3D" id="3.40.366.10">
    <property type="entry name" value="Malonyl-Coenzyme A Acyl Carrier Protein, domain 2"/>
    <property type="match status" value="1"/>
</dbReference>
<dbReference type="InterPro" id="IPR049552">
    <property type="entry name" value="PKS_DH_N"/>
</dbReference>
<dbReference type="NCBIfam" id="TIGR04532">
    <property type="entry name" value="PT_fungal_PKS"/>
    <property type="match status" value="1"/>
</dbReference>
<feature type="region of interest" description="N-terminal hotdog fold" evidence="4">
    <location>
        <begin position="241"/>
        <end position="374"/>
    </location>
</feature>